<gene>
    <name evidence="1" type="ORF">BT67DRAFT_306280</name>
</gene>
<proteinExistence type="predicted"/>
<organism evidence="1 2">
    <name type="scientific">Trichocladium antarcticum</name>
    <dbReference type="NCBI Taxonomy" id="1450529"/>
    <lineage>
        <taxon>Eukaryota</taxon>
        <taxon>Fungi</taxon>
        <taxon>Dikarya</taxon>
        <taxon>Ascomycota</taxon>
        <taxon>Pezizomycotina</taxon>
        <taxon>Sordariomycetes</taxon>
        <taxon>Sordariomycetidae</taxon>
        <taxon>Sordariales</taxon>
        <taxon>Chaetomiaceae</taxon>
        <taxon>Trichocladium</taxon>
    </lineage>
</organism>
<sequence>MASRFVSRPASWASLTRRSSVSSVTRFLLKSNRMSVPPASVEMSAGRVTVVDSFWKRSGWALKASLRTNDLPTSSWCAWSSAQAASVFAGAILARLCSLCAWCVVGQFCLLPSRC</sequence>
<reference evidence="1" key="1">
    <citation type="journal article" date="2023" name="Mol. Phylogenet. Evol.">
        <title>Genome-scale phylogeny and comparative genomics of the fungal order Sordariales.</title>
        <authorList>
            <person name="Hensen N."/>
            <person name="Bonometti L."/>
            <person name="Westerberg I."/>
            <person name="Brannstrom I.O."/>
            <person name="Guillou S."/>
            <person name="Cros-Aarteil S."/>
            <person name="Calhoun S."/>
            <person name="Haridas S."/>
            <person name="Kuo A."/>
            <person name="Mondo S."/>
            <person name="Pangilinan J."/>
            <person name="Riley R."/>
            <person name="LaButti K."/>
            <person name="Andreopoulos B."/>
            <person name="Lipzen A."/>
            <person name="Chen C."/>
            <person name="Yan M."/>
            <person name="Daum C."/>
            <person name="Ng V."/>
            <person name="Clum A."/>
            <person name="Steindorff A."/>
            <person name="Ohm R.A."/>
            <person name="Martin F."/>
            <person name="Silar P."/>
            <person name="Natvig D.O."/>
            <person name="Lalanne C."/>
            <person name="Gautier V."/>
            <person name="Ament-Velasquez S.L."/>
            <person name="Kruys A."/>
            <person name="Hutchinson M.I."/>
            <person name="Powell A.J."/>
            <person name="Barry K."/>
            <person name="Miller A.N."/>
            <person name="Grigoriev I.V."/>
            <person name="Debuchy R."/>
            <person name="Gladieux P."/>
            <person name="Hiltunen Thoren M."/>
            <person name="Johannesson H."/>
        </authorList>
    </citation>
    <scope>NUCLEOTIDE SEQUENCE</scope>
    <source>
        <strain evidence="1">CBS 123565</strain>
    </source>
</reference>
<dbReference type="Proteomes" id="UP001304895">
    <property type="component" value="Unassembled WGS sequence"/>
</dbReference>
<keyword evidence="2" id="KW-1185">Reference proteome</keyword>
<reference evidence="1" key="2">
    <citation type="submission" date="2023-05" db="EMBL/GenBank/DDBJ databases">
        <authorList>
            <consortium name="Lawrence Berkeley National Laboratory"/>
            <person name="Steindorff A."/>
            <person name="Hensen N."/>
            <person name="Bonometti L."/>
            <person name="Westerberg I."/>
            <person name="Brannstrom I.O."/>
            <person name="Guillou S."/>
            <person name="Cros-Aarteil S."/>
            <person name="Calhoun S."/>
            <person name="Haridas S."/>
            <person name="Kuo A."/>
            <person name="Mondo S."/>
            <person name="Pangilinan J."/>
            <person name="Riley R."/>
            <person name="Labutti K."/>
            <person name="Andreopoulos B."/>
            <person name="Lipzen A."/>
            <person name="Chen C."/>
            <person name="Yanf M."/>
            <person name="Daum C."/>
            <person name="Ng V."/>
            <person name="Clum A."/>
            <person name="Ohm R."/>
            <person name="Martin F."/>
            <person name="Silar P."/>
            <person name="Natvig D."/>
            <person name="Lalanne C."/>
            <person name="Gautier V."/>
            <person name="Ament-Velasquez S.L."/>
            <person name="Kruys A."/>
            <person name="Hutchinson M.I."/>
            <person name="Powell A.J."/>
            <person name="Barry K."/>
            <person name="Miller A.N."/>
            <person name="Grigoriev I.V."/>
            <person name="Debuchy R."/>
            <person name="Gladieux P."/>
            <person name="Thoren M.H."/>
            <person name="Johannesson H."/>
        </authorList>
    </citation>
    <scope>NUCLEOTIDE SEQUENCE</scope>
    <source>
        <strain evidence="1">CBS 123565</strain>
    </source>
</reference>
<name>A0AAN6UJS0_9PEZI</name>
<accession>A0AAN6UJS0</accession>
<dbReference type="EMBL" id="MU853409">
    <property type="protein sequence ID" value="KAK4134044.1"/>
    <property type="molecule type" value="Genomic_DNA"/>
</dbReference>
<evidence type="ECO:0000313" key="1">
    <source>
        <dbReference type="EMBL" id="KAK4134044.1"/>
    </source>
</evidence>
<comment type="caution">
    <text evidence="1">The sequence shown here is derived from an EMBL/GenBank/DDBJ whole genome shotgun (WGS) entry which is preliminary data.</text>
</comment>
<dbReference type="AlphaFoldDB" id="A0AAN6UJS0"/>
<evidence type="ECO:0000313" key="2">
    <source>
        <dbReference type="Proteomes" id="UP001304895"/>
    </source>
</evidence>
<protein>
    <submittedName>
        <fullName evidence="1">Uncharacterized protein</fullName>
    </submittedName>
</protein>